<protein>
    <submittedName>
        <fullName evidence="2">Uncharacterized protein</fullName>
    </submittedName>
</protein>
<proteinExistence type="predicted"/>
<feature type="region of interest" description="Disordered" evidence="1">
    <location>
        <begin position="101"/>
        <end position="135"/>
    </location>
</feature>
<evidence type="ECO:0000256" key="1">
    <source>
        <dbReference type="SAM" id="MobiDB-lite"/>
    </source>
</evidence>
<organism evidence="2 3">
    <name type="scientific">Carnegiea gigantea</name>
    <dbReference type="NCBI Taxonomy" id="171969"/>
    <lineage>
        <taxon>Eukaryota</taxon>
        <taxon>Viridiplantae</taxon>
        <taxon>Streptophyta</taxon>
        <taxon>Embryophyta</taxon>
        <taxon>Tracheophyta</taxon>
        <taxon>Spermatophyta</taxon>
        <taxon>Magnoliopsida</taxon>
        <taxon>eudicotyledons</taxon>
        <taxon>Gunneridae</taxon>
        <taxon>Pentapetalae</taxon>
        <taxon>Caryophyllales</taxon>
        <taxon>Cactineae</taxon>
        <taxon>Cactaceae</taxon>
        <taxon>Cactoideae</taxon>
        <taxon>Echinocereeae</taxon>
        <taxon>Carnegiea</taxon>
    </lineage>
</organism>
<accession>A0A9Q1JVM9</accession>
<dbReference type="EMBL" id="JAKOGI010000667">
    <property type="protein sequence ID" value="KAJ8431710.1"/>
    <property type="molecule type" value="Genomic_DNA"/>
</dbReference>
<dbReference type="AlphaFoldDB" id="A0A9Q1JVM9"/>
<comment type="caution">
    <text evidence="2">The sequence shown here is derived from an EMBL/GenBank/DDBJ whole genome shotgun (WGS) entry which is preliminary data.</text>
</comment>
<dbReference type="Proteomes" id="UP001153076">
    <property type="component" value="Unassembled WGS sequence"/>
</dbReference>
<feature type="compositionally biased region" description="Acidic residues" evidence="1">
    <location>
        <begin position="113"/>
        <end position="123"/>
    </location>
</feature>
<evidence type="ECO:0000313" key="2">
    <source>
        <dbReference type="EMBL" id="KAJ8431710.1"/>
    </source>
</evidence>
<keyword evidence="3" id="KW-1185">Reference proteome</keyword>
<evidence type="ECO:0000313" key="3">
    <source>
        <dbReference type="Proteomes" id="UP001153076"/>
    </source>
</evidence>
<name>A0A9Q1JVM9_9CARY</name>
<gene>
    <name evidence="2" type="ORF">Cgig2_005217</name>
</gene>
<reference evidence="2" key="1">
    <citation type="submission" date="2022-04" db="EMBL/GenBank/DDBJ databases">
        <title>Carnegiea gigantea Genome sequencing and assembly v2.</title>
        <authorList>
            <person name="Copetti D."/>
            <person name="Sanderson M.J."/>
            <person name="Burquez A."/>
            <person name="Wojciechowski M.F."/>
        </authorList>
    </citation>
    <scope>NUCLEOTIDE SEQUENCE</scope>
    <source>
        <strain evidence="2">SGP5-SGP5p</strain>
        <tissue evidence="2">Aerial part</tissue>
    </source>
</reference>
<sequence length="461" mass="52846">MAFPRSLDTKAMVEYIVRHFAWDQHGVAFPPLPLPKDFQALCLSYELVVAKEAAEYYELSGRALQALEPALTEPRWSTFESSVWLYGDWIFEARFQLKAGSGESSGAGRQEEGSEVEPEGEDSATERATSPFDDEKVPPFRRKWCNRRGRKTKNTWYAYFPFYYGIAGGELPICPRPLPEDYYVLCPRFLLPQAEGIAADFELPEMVQATFYVMLLNEAVELGVVRGFVAEGLKSALVALSEGRDKIEIDLFPSFANTEQATEYVRDHFRWALRDPSVPNPRPLPSDYHGLCPRFDLEVAMRYAHDSNILEMVSIIFYAMVINNTAELSLSCRLTMDCVMWAMQKVDRGPPAKYVRDNLHRSARETSSLRPNLLPLCFAAYCPEFDHIVAMQFAHAAHIPKMVQAIFYGMVISDAVKLRLIGRETEESLMLDLQKLRWDIIEAWLLERRERRRKCLVSELH</sequence>